<dbReference type="OrthoDB" id="623670at2759"/>
<dbReference type="SUPFAM" id="SSF50685">
    <property type="entry name" value="Barwin-like endoglucanases"/>
    <property type="match status" value="1"/>
</dbReference>
<comment type="caution">
    <text evidence="4">The sequence shown here is derived from an EMBL/GenBank/DDBJ whole genome shotgun (WGS) entry which is preliminary data.</text>
</comment>
<proteinExistence type="predicted"/>
<dbReference type="Gene3D" id="2.40.40.10">
    <property type="entry name" value="RlpA-like domain"/>
    <property type="match status" value="1"/>
</dbReference>
<evidence type="ECO:0000256" key="3">
    <source>
        <dbReference type="SAM" id="Phobius"/>
    </source>
</evidence>
<dbReference type="Proteomes" id="UP000224080">
    <property type="component" value="Unassembled WGS sequence"/>
</dbReference>
<protein>
    <recommendedName>
        <fullName evidence="6">RlpA-like protein double-psi beta-barrel domain-containing protein</fullName>
    </recommendedName>
</protein>
<evidence type="ECO:0008006" key="6">
    <source>
        <dbReference type="Google" id="ProtNLM"/>
    </source>
</evidence>
<evidence type="ECO:0000256" key="1">
    <source>
        <dbReference type="ARBA" id="ARBA00022729"/>
    </source>
</evidence>
<dbReference type="AlphaFoldDB" id="A0A2B7X9C1"/>
<keyword evidence="3" id="KW-0812">Transmembrane</keyword>
<dbReference type="STRING" id="2060905.A0A2B7X9C1"/>
<dbReference type="EMBL" id="PDNC01000031">
    <property type="protein sequence ID" value="PGH05322.1"/>
    <property type="molecule type" value="Genomic_DNA"/>
</dbReference>
<dbReference type="CDD" id="cd22191">
    <property type="entry name" value="DPBB_RlpA_EXP_N-like"/>
    <property type="match status" value="1"/>
</dbReference>
<feature type="region of interest" description="Disordered" evidence="2">
    <location>
        <begin position="18"/>
        <end position="47"/>
    </location>
</feature>
<organism evidence="4 5">
    <name type="scientific">Blastomyces parvus</name>
    <dbReference type="NCBI Taxonomy" id="2060905"/>
    <lineage>
        <taxon>Eukaryota</taxon>
        <taxon>Fungi</taxon>
        <taxon>Dikarya</taxon>
        <taxon>Ascomycota</taxon>
        <taxon>Pezizomycotina</taxon>
        <taxon>Eurotiomycetes</taxon>
        <taxon>Eurotiomycetidae</taxon>
        <taxon>Onygenales</taxon>
        <taxon>Ajellomycetaceae</taxon>
        <taxon>Blastomyces</taxon>
    </lineage>
</organism>
<dbReference type="InterPro" id="IPR036908">
    <property type="entry name" value="RlpA-like_sf"/>
</dbReference>
<feature type="compositionally biased region" description="Low complexity" evidence="2">
    <location>
        <begin position="137"/>
        <end position="147"/>
    </location>
</feature>
<dbReference type="PANTHER" id="PTHR31836">
    <property type="match status" value="1"/>
</dbReference>
<keyword evidence="3" id="KW-0472">Membrane</keyword>
<reference evidence="4 5" key="1">
    <citation type="submission" date="2017-10" db="EMBL/GenBank/DDBJ databases">
        <title>Comparative genomics in systemic dimorphic fungi from Ajellomycetaceae.</title>
        <authorList>
            <person name="Munoz J.F."/>
            <person name="Mcewen J.G."/>
            <person name="Clay O.K."/>
            <person name="Cuomo C.A."/>
        </authorList>
    </citation>
    <scope>NUCLEOTIDE SEQUENCE [LARGE SCALE GENOMIC DNA]</scope>
    <source>
        <strain evidence="4 5">UAMH130</strain>
    </source>
</reference>
<evidence type="ECO:0000313" key="5">
    <source>
        <dbReference type="Proteomes" id="UP000224080"/>
    </source>
</evidence>
<gene>
    <name evidence="4" type="ORF">GX51_03043</name>
</gene>
<feature type="region of interest" description="Disordered" evidence="2">
    <location>
        <begin position="126"/>
        <end position="147"/>
    </location>
</feature>
<keyword evidence="1" id="KW-0732">Signal</keyword>
<accession>A0A2B7X9C1</accession>
<keyword evidence="3" id="KW-1133">Transmembrane helix</keyword>
<feature type="transmembrane region" description="Helical" evidence="3">
    <location>
        <begin position="175"/>
        <end position="198"/>
    </location>
</feature>
<sequence length="332" mass="35059">MPPSISTVSSLTRSISSTSIHSLKNQDPVPPHPLRSAPTPVPTGAQAAQTSIKHIKSGSAQISISEIPKRKPVAIPATTTTTTITAIPYQNSPSAENGDGTASTNPTWRSFIGNLKRPFLKLTPPTAWPTRQPASEPATAPAVTKPAATSSAAASHIDNLKAKLPFQSNKKKQRIFLFVIGGVILLHLLLIIGLAAGLSARKSKGPGYDNLPLPSAHGGPYAGDLTYYDPGLGACGIASEPGEPVCAVSQYLYDAVAVGSNPNANPLCGKRLRLRRAGTSVDVTVVDRCVGCQPNDIDVTLSVFTQLALEEHGRVNVQWAWLDETPLQHPRE</sequence>
<evidence type="ECO:0000313" key="4">
    <source>
        <dbReference type="EMBL" id="PGH05322.1"/>
    </source>
</evidence>
<keyword evidence="5" id="KW-1185">Reference proteome</keyword>
<dbReference type="InterPro" id="IPR051477">
    <property type="entry name" value="Expansin_CellWall"/>
</dbReference>
<dbReference type="PANTHER" id="PTHR31836:SF27">
    <property type="entry name" value="RLPA-LIKE PROTEIN DOUBLE-PSI BETA-BARREL DOMAIN-CONTAINING PROTEIN"/>
    <property type="match status" value="1"/>
</dbReference>
<name>A0A2B7X9C1_9EURO</name>
<evidence type="ECO:0000256" key="2">
    <source>
        <dbReference type="SAM" id="MobiDB-lite"/>
    </source>
</evidence>